<dbReference type="GO" id="GO:0005524">
    <property type="term" value="F:ATP binding"/>
    <property type="evidence" value="ECO:0007669"/>
    <property type="project" value="UniProtKB-KW"/>
</dbReference>
<dbReference type="PANTHER" id="PTHR43065:SF42">
    <property type="entry name" value="TWO-COMPONENT SENSOR PPRA"/>
    <property type="match status" value="1"/>
</dbReference>
<dbReference type="PROSITE" id="PS50109">
    <property type="entry name" value="HIS_KIN"/>
    <property type="match status" value="1"/>
</dbReference>
<dbReference type="InterPro" id="IPR005467">
    <property type="entry name" value="His_kinase_dom"/>
</dbReference>
<evidence type="ECO:0000256" key="3">
    <source>
        <dbReference type="ARBA" id="ARBA00022553"/>
    </source>
</evidence>
<keyword evidence="6" id="KW-1133">Transmembrane helix</keyword>
<sequence length="453" mass="48266">MRRARVLAGIIPPADQLLDLTALRSLEGMRRSQGLLSIGLVGAAALAIWVFMDVKAMLPWLGVMLATFALHFHVVTSLPDRGYRRHLVLPVATLVLSGLAYIAGGMILWVQSDPGLTILSLLFIFVALLNTLSYRVQMRLLLMLDLSLMGVGVLARAVWLWLAHPGTPDTVLVSVALLVCYLYFCRVAWNVMRTRERLEITARAALAEARGQALEQLTGGVAHDFNNLLTAVLGNMELARLSHTAAEREELMAEAERAARRGAELTGQLLAISSSARLRPMALSPDELLQGVPGRAAEVLTPEHELRLRVDPDLPQVSVDAPKLQTCLIELICNARDAMPGGGEIELCAKAARLGAGHGVCFELRDSGTGIPPDLMPLVCEPYFTTKPVGQGSGLGLAMLRGFAEQSGGSFELSSPGPGQGTCARLCFPAAPAASQAGGGPRPTRARAASPAG</sequence>
<organism evidence="8">
    <name type="scientific">Alloyangia sp. H15</name>
    <dbReference type="NCBI Taxonomy" id="3029062"/>
    <lineage>
        <taxon>Bacteria</taxon>
        <taxon>Pseudomonadati</taxon>
        <taxon>Pseudomonadota</taxon>
        <taxon>Alphaproteobacteria</taxon>
        <taxon>Rhodobacterales</taxon>
        <taxon>Roseobacteraceae</taxon>
        <taxon>Alloyangia</taxon>
    </lineage>
</organism>
<dbReference type="InterPro" id="IPR004358">
    <property type="entry name" value="Sig_transdc_His_kin-like_C"/>
</dbReference>
<dbReference type="CDD" id="cd00082">
    <property type="entry name" value="HisKA"/>
    <property type="match status" value="1"/>
</dbReference>
<evidence type="ECO:0000256" key="4">
    <source>
        <dbReference type="SAM" id="Coils"/>
    </source>
</evidence>
<name>A0AAU8APJ9_9RHOB</name>
<comment type="catalytic activity">
    <reaction evidence="1">
        <text>ATP + protein L-histidine = ADP + protein N-phospho-L-histidine.</text>
        <dbReference type="EC" id="2.7.13.3"/>
    </reaction>
</comment>
<dbReference type="Gene3D" id="3.30.565.10">
    <property type="entry name" value="Histidine kinase-like ATPase, C-terminal domain"/>
    <property type="match status" value="1"/>
</dbReference>
<dbReference type="InterPro" id="IPR036097">
    <property type="entry name" value="HisK_dim/P_sf"/>
</dbReference>
<dbReference type="SUPFAM" id="SSF55874">
    <property type="entry name" value="ATPase domain of HSP90 chaperone/DNA topoisomerase II/histidine kinase"/>
    <property type="match status" value="1"/>
</dbReference>
<feature type="transmembrane region" description="Helical" evidence="6">
    <location>
        <begin position="58"/>
        <end position="75"/>
    </location>
</feature>
<dbReference type="Pfam" id="PF00512">
    <property type="entry name" value="HisKA"/>
    <property type="match status" value="1"/>
</dbReference>
<feature type="transmembrane region" description="Helical" evidence="6">
    <location>
        <begin position="140"/>
        <end position="159"/>
    </location>
</feature>
<dbReference type="EC" id="2.7.13.3" evidence="2"/>
<dbReference type="SUPFAM" id="SSF47384">
    <property type="entry name" value="Homodimeric domain of signal transducing histidine kinase"/>
    <property type="match status" value="1"/>
</dbReference>
<dbReference type="PRINTS" id="PR00344">
    <property type="entry name" value="BCTRLSENSOR"/>
</dbReference>
<feature type="transmembrane region" description="Helical" evidence="6">
    <location>
        <begin position="116"/>
        <end position="133"/>
    </location>
</feature>
<keyword evidence="4" id="KW-0175">Coiled coil</keyword>
<keyword evidence="6" id="KW-0472">Membrane</keyword>
<dbReference type="RefSeq" id="WP_353475124.1">
    <property type="nucleotide sequence ID" value="NZ_CP123385.1"/>
</dbReference>
<keyword evidence="8" id="KW-0067">ATP-binding</keyword>
<feature type="transmembrane region" description="Helical" evidence="6">
    <location>
        <begin position="34"/>
        <end position="52"/>
    </location>
</feature>
<feature type="transmembrane region" description="Helical" evidence="6">
    <location>
        <begin position="171"/>
        <end position="189"/>
    </location>
</feature>
<dbReference type="SMART" id="SM00387">
    <property type="entry name" value="HATPase_c"/>
    <property type="match status" value="1"/>
</dbReference>
<dbReference type="Pfam" id="PF02518">
    <property type="entry name" value="HATPase_c"/>
    <property type="match status" value="1"/>
</dbReference>
<accession>A0AAU8APJ9</accession>
<dbReference type="SMART" id="SM00388">
    <property type="entry name" value="HisKA"/>
    <property type="match status" value="1"/>
</dbReference>
<feature type="transmembrane region" description="Helical" evidence="6">
    <location>
        <begin position="87"/>
        <end position="110"/>
    </location>
</feature>
<feature type="coiled-coil region" evidence="4">
    <location>
        <begin position="238"/>
        <end position="268"/>
    </location>
</feature>
<feature type="region of interest" description="Disordered" evidence="5">
    <location>
        <begin position="432"/>
        <end position="453"/>
    </location>
</feature>
<dbReference type="InterPro" id="IPR036890">
    <property type="entry name" value="HATPase_C_sf"/>
</dbReference>
<feature type="domain" description="Histidine kinase" evidence="7">
    <location>
        <begin position="220"/>
        <end position="432"/>
    </location>
</feature>
<keyword evidence="8" id="KW-0547">Nucleotide-binding</keyword>
<keyword evidence="3" id="KW-0597">Phosphoprotein</keyword>
<protein>
    <recommendedName>
        <fullName evidence="2">histidine kinase</fullName>
        <ecNumber evidence="2">2.7.13.3</ecNumber>
    </recommendedName>
</protein>
<dbReference type="PANTHER" id="PTHR43065">
    <property type="entry name" value="SENSOR HISTIDINE KINASE"/>
    <property type="match status" value="1"/>
</dbReference>
<gene>
    <name evidence="8" type="ORF">PVT71_16320</name>
</gene>
<evidence type="ECO:0000256" key="1">
    <source>
        <dbReference type="ARBA" id="ARBA00000085"/>
    </source>
</evidence>
<dbReference type="GO" id="GO:0000155">
    <property type="term" value="F:phosphorelay sensor kinase activity"/>
    <property type="evidence" value="ECO:0007669"/>
    <property type="project" value="InterPro"/>
</dbReference>
<evidence type="ECO:0000259" key="7">
    <source>
        <dbReference type="PROSITE" id="PS50109"/>
    </source>
</evidence>
<dbReference type="InterPro" id="IPR003594">
    <property type="entry name" value="HATPase_dom"/>
</dbReference>
<reference evidence="8" key="1">
    <citation type="submission" date="2023-02" db="EMBL/GenBank/DDBJ databases">
        <title>Description and genomic characterization of Salipiger bruguierae sp. nov., isolated from the sediment of mangrove plant Bruguiera sexangula.</title>
        <authorList>
            <person name="Long M."/>
        </authorList>
    </citation>
    <scope>NUCLEOTIDE SEQUENCE</scope>
    <source>
        <strain evidence="8">H15</strain>
    </source>
</reference>
<dbReference type="Gene3D" id="1.10.287.130">
    <property type="match status" value="1"/>
</dbReference>
<evidence type="ECO:0000256" key="2">
    <source>
        <dbReference type="ARBA" id="ARBA00012438"/>
    </source>
</evidence>
<dbReference type="EMBL" id="CP123385">
    <property type="protein sequence ID" value="XCC96258.1"/>
    <property type="molecule type" value="Genomic_DNA"/>
</dbReference>
<evidence type="ECO:0000256" key="5">
    <source>
        <dbReference type="SAM" id="MobiDB-lite"/>
    </source>
</evidence>
<dbReference type="AlphaFoldDB" id="A0AAU8APJ9"/>
<evidence type="ECO:0000256" key="6">
    <source>
        <dbReference type="SAM" id="Phobius"/>
    </source>
</evidence>
<evidence type="ECO:0000313" key="8">
    <source>
        <dbReference type="EMBL" id="XCC96258.1"/>
    </source>
</evidence>
<proteinExistence type="predicted"/>
<dbReference type="InterPro" id="IPR003661">
    <property type="entry name" value="HisK_dim/P_dom"/>
</dbReference>
<keyword evidence="6" id="KW-0812">Transmembrane</keyword>